<comment type="caution">
    <text evidence="14">The sequence shown here is derived from an EMBL/GenBank/DDBJ whole genome shotgun (WGS) entry which is preliminary data.</text>
</comment>
<dbReference type="HAMAP" id="MF_00233">
    <property type="entry name" value="LolB"/>
    <property type="match status" value="1"/>
</dbReference>
<evidence type="ECO:0000256" key="10">
    <source>
        <dbReference type="ARBA" id="ARBA00023186"/>
    </source>
</evidence>
<dbReference type="Pfam" id="PF03550">
    <property type="entry name" value="LolB"/>
    <property type="match status" value="1"/>
</dbReference>
<protein>
    <recommendedName>
        <fullName evidence="4 13">Outer-membrane lipoprotein LolB</fullName>
    </recommendedName>
</protein>
<evidence type="ECO:0000313" key="14">
    <source>
        <dbReference type="EMBL" id="OPX56843.1"/>
    </source>
</evidence>
<reference evidence="14 15" key="1">
    <citation type="submission" date="2017-01" db="EMBL/GenBank/DDBJ databases">
        <title>Genome Sequencing of a Marine Spirillum, Oceanospirillum multiglobuliferum ATCC 33336, from Japan.</title>
        <authorList>
            <person name="Carney J.G."/>
            <person name="Trachtenberg A.M."/>
            <person name="Rheaume B.A."/>
            <person name="Linnane J.D."/>
            <person name="Pitts N.L."/>
            <person name="Mykles D.L."/>
            <person name="Maclea K.S."/>
        </authorList>
    </citation>
    <scope>NUCLEOTIDE SEQUENCE [LARGE SCALE GENOMIC DNA]</scope>
    <source>
        <strain evidence="14 15">ATCC 33336</strain>
    </source>
</reference>
<evidence type="ECO:0000256" key="5">
    <source>
        <dbReference type="ARBA" id="ARBA00022448"/>
    </source>
</evidence>
<keyword evidence="5 13" id="KW-0813">Transport</keyword>
<comment type="subunit">
    <text evidence="3 13">Monomer.</text>
</comment>
<dbReference type="GO" id="GO:0044874">
    <property type="term" value="P:lipoprotein localization to outer membrane"/>
    <property type="evidence" value="ECO:0007669"/>
    <property type="project" value="UniProtKB-UniRule"/>
</dbReference>
<comment type="similarity">
    <text evidence="2 13">Belongs to the LolB family.</text>
</comment>
<evidence type="ECO:0000256" key="1">
    <source>
        <dbReference type="ARBA" id="ARBA00004459"/>
    </source>
</evidence>
<evidence type="ECO:0000256" key="2">
    <source>
        <dbReference type="ARBA" id="ARBA00009696"/>
    </source>
</evidence>
<dbReference type="GO" id="GO:0009279">
    <property type="term" value="C:cell outer membrane"/>
    <property type="evidence" value="ECO:0007669"/>
    <property type="project" value="UniProtKB-SubCell"/>
</dbReference>
<dbReference type="InterPro" id="IPR029046">
    <property type="entry name" value="LolA/LolB/LppX"/>
</dbReference>
<evidence type="ECO:0000256" key="13">
    <source>
        <dbReference type="HAMAP-Rule" id="MF_00233"/>
    </source>
</evidence>
<keyword evidence="8 13" id="KW-0472">Membrane</keyword>
<organism evidence="14 15">
    <name type="scientific">Oceanospirillum multiglobuliferum</name>
    <dbReference type="NCBI Taxonomy" id="64969"/>
    <lineage>
        <taxon>Bacteria</taxon>
        <taxon>Pseudomonadati</taxon>
        <taxon>Pseudomonadota</taxon>
        <taxon>Gammaproteobacteria</taxon>
        <taxon>Oceanospirillales</taxon>
        <taxon>Oceanospirillaceae</taxon>
        <taxon>Oceanospirillum</taxon>
    </lineage>
</organism>
<dbReference type="SUPFAM" id="SSF89392">
    <property type="entry name" value="Prokaryotic lipoproteins and lipoprotein localization factors"/>
    <property type="match status" value="1"/>
</dbReference>
<dbReference type="Proteomes" id="UP000191418">
    <property type="component" value="Unassembled WGS sequence"/>
</dbReference>
<dbReference type="AlphaFoldDB" id="A0A1V4T8E8"/>
<evidence type="ECO:0000313" key="15">
    <source>
        <dbReference type="Proteomes" id="UP000191418"/>
    </source>
</evidence>
<dbReference type="InterPro" id="IPR004565">
    <property type="entry name" value="OM_lipoprot_LolB"/>
</dbReference>
<dbReference type="CDD" id="cd16326">
    <property type="entry name" value="LolB"/>
    <property type="match status" value="1"/>
</dbReference>
<evidence type="ECO:0000256" key="7">
    <source>
        <dbReference type="ARBA" id="ARBA00022927"/>
    </source>
</evidence>
<evidence type="ECO:0000256" key="12">
    <source>
        <dbReference type="ARBA" id="ARBA00023288"/>
    </source>
</evidence>
<keyword evidence="12 14" id="KW-0449">Lipoprotein</keyword>
<evidence type="ECO:0000256" key="4">
    <source>
        <dbReference type="ARBA" id="ARBA00016202"/>
    </source>
</evidence>
<gene>
    <name evidence="13" type="primary">lolB</name>
    <name evidence="14" type="ORF">BTE48_02005</name>
</gene>
<dbReference type="NCBIfam" id="TIGR00548">
    <property type="entry name" value="lolB"/>
    <property type="match status" value="1"/>
</dbReference>
<sequence>MISSVFLLRSLVFLLILMLLLLGGCASTEVLKPTGESYMQRHNDERTKLTHWQMNGKIRVKTADSSDSANLLWQQNGQQYRIILSGPFGQSGATIQGDPYQVQLLLPEKGAYQASTPEQLLHDYFGWNLPLSHLFYWVRTLPAPLLPYQSNLNEQQQLAQLIQDGWEIRYDRYHEALKPMLPGRMKISKGDLQLTLVINQWQLEPDFAQLSSFR</sequence>
<keyword evidence="15" id="KW-1185">Reference proteome</keyword>
<comment type="function">
    <text evidence="13">Plays a critical role in the incorporation of lipoproteins in the outer membrane after they are released by the LolA protein.</text>
</comment>
<dbReference type="GO" id="GO:0015031">
    <property type="term" value="P:protein transport"/>
    <property type="evidence" value="ECO:0007669"/>
    <property type="project" value="UniProtKB-KW"/>
</dbReference>
<keyword evidence="11 13" id="KW-0998">Cell outer membrane</keyword>
<dbReference type="STRING" id="64969.SAMN02745127_00434"/>
<keyword evidence="9" id="KW-0564">Palmitate</keyword>
<name>A0A1V4T8E8_9GAMM</name>
<evidence type="ECO:0000256" key="11">
    <source>
        <dbReference type="ARBA" id="ARBA00023237"/>
    </source>
</evidence>
<accession>A0A1V4T8E8</accession>
<keyword evidence="10 13" id="KW-0143">Chaperone</keyword>
<dbReference type="Gene3D" id="2.50.20.10">
    <property type="entry name" value="Lipoprotein localisation LolA/LolB/LppX"/>
    <property type="match status" value="1"/>
</dbReference>
<evidence type="ECO:0000256" key="6">
    <source>
        <dbReference type="ARBA" id="ARBA00022729"/>
    </source>
</evidence>
<proteinExistence type="inferred from homology"/>
<evidence type="ECO:0000256" key="8">
    <source>
        <dbReference type="ARBA" id="ARBA00023136"/>
    </source>
</evidence>
<comment type="subcellular location">
    <subcellularLocation>
        <location evidence="1">Cell outer membrane</location>
        <topology evidence="1">Lipid-anchor</topology>
    </subcellularLocation>
</comment>
<evidence type="ECO:0000256" key="9">
    <source>
        <dbReference type="ARBA" id="ARBA00023139"/>
    </source>
</evidence>
<keyword evidence="7 13" id="KW-0653">Protein transport</keyword>
<evidence type="ECO:0000256" key="3">
    <source>
        <dbReference type="ARBA" id="ARBA00011245"/>
    </source>
</evidence>
<keyword evidence="6" id="KW-0732">Signal</keyword>
<dbReference type="EMBL" id="MTSM01000002">
    <property type="protein sequence ID" value="OPX56843.1"/>
    <property type="molecule type" value="Genomic_DNA"/>
</dbReference>